<dbReference type="AlphaFoldDB" id="A0A1S8A7N8"/>
<name>A0A1S8A7N8_ROSNE</name>
<keyword evidence="3" id="KW-1185">Reference proteome</keyword>
<dbReference type="EMBL" id="DF977466">
    <property type="protein sequence ID" value="GAW26116.1"/>
    <property type="molecule type" value="Genomic_DNA"/>
</dbReference>
<dbReference type="Proteomes" id="UP000054516">
    <property type="component" value="Unassembled WGS sequence"/>
</dbReference>
<organism evidence="2">
    <name type="scientific">Rosellinia necatrix</name>
    <name type="common">White root-rot fungus</name>
    <dbReference type="NCBI Taxonomy" id="77044"/>
    <lineage>
        <taxon>Eukaryota</taxon>
        <taxon>Fungi</taxon>
        <taxon>Dikarya</taxon>
        <taxon>Ascomycota</taxon>
        <taxon>Pezizomycotina</taxon>
        <taxon>Sordariomycetes</taxon>
        <taxon>Xylariomycetidae</taxon>
        <taxon>Xylariales</taxon>
        <taxon>Xylariaceae</taxon>
        <taxon>Rosellinia</taxon>
    </lineage>
</organism>
<proteinExistence type="predicted"/>
<feature type="compositionally biased region" description="Polar residues" evidence="1">
    <location>
        <begin position="28"/>
        <end position="37"/>
    </location>
</feature>
<evidence type="ECO:0000256" key="1">
    <source>
        <dbReference type="SAM" id="MobiDB-lite"/>
    </source>
</evidence>
<feature type="region of interest" description="Disordered" evidence="1">
    <location>
        <begin position="1"/>
        <end position="58"/>
    </location>
</feature>
<evidence type="ECO:0000313" key="2">
    <source>
        <dbReference type="EMBL" id="GAW26116.1"/>
    </source>
</evidence>
<protein>
    <submittedName>
        <fullName evidence="2">Uncharacterized protein</fullName>
    </submittedName>
</protein>
<evidence type="ECO:0000313" key="3">
    <source>
        <dbReference type="Proteomes" id="UP000054516"/>
    </source>
</evidence>
<accession>A0A1S8A7N8</accession>
<reference evidence="2" key="1">
    <citation type="submission" date="2016-03" db="EMBL/GenBank/DDBJ databases">
        <title>Draft genome sequence of Rosellinia necatrix.</title>
        <authorList>
            <person name="Kanematsu S."/>
        </authorList>
    </citation>
    <scope>NUCLEOTIDE SEQUENCE [LARGE SCALE GENOMIC DNA]</scope>
    <source>
        <strain evidence="2">W97</strain>
    </source>
</reference>
<gene>
    <name evidence="2" type="ORF">SAMD00023353_2101220</name>
</gene>
<sequence length="58" mass="6750">MKAQVLGNVRLTGDRQSRDLSAGRTHIRTQTLNTENRNLGPHKRNTYDTQDLYEQKRP</sequence>